<dbReference type="AlphaFoldDB" id="A0A3D2SGI0"/>
<dbReference type="SUPFAM" id="SSF52091">
    <property type="entry name" value="SpoIIaa-like"/>
    <property type="match status" value="1"/>
</dbReference>
<keyword evidence="4 5" id="KW-0472">Membrane</keyword>
<name>A0A3D2SGI0_9BACE</name>
<evidence type="ECO:0000256" key="5">
    <source>
        <dbReference type="SAM" id="Phobius"/>
    </source>
</evidence>
<proteinExistence type="predicted"/>
<dbReference type="EMBL" id="DPVG01000247">
    <property type="protein sequence ID" value="HCK24491.1"/>
    <property type="molecule type" value="Genomic_DNA"/>
</dbReference>
<evidence type="ECO:0000313" key="7">
    <source>
        <dbReference type="EMBL" id="HCK24491.1"/>
    </source>
</evidence>
<dbReference type="InterPro" id="IPR001902">
    <property type="entry name" value="SLC26A/SulP_fam"/>
</dbReference>
<dbReference type="InterPro" id="IPR002645">
    <property type="entry name" value="STAS_dom"/>
</dbReference>
<evidence type="ECO:0000256" key="1">
    <source>
        <dbReference type="ARBA" id="ARBA00004141"/>
    </source>
</evidence>
<feature type="transmembrane region" description="Helical" evidence="5">
    <location>
        <begin position="79"/>
        <end position="98"/>
    </location>
</feature>
<evidence type="ECO:0000256" key="4">
    <source>
        <dbReference type="ARBA" id="ARBA00023136"/>
    </source>
</evidence>
<dbReference type="Pfam" id="PF01740">
    <property type="entry name" value="STAS"/>
    <property type="match status" value="1"/>
</dbReference>
<gene>
    <name evidence="7" type="ORF">DHW31_06905</name>
</gene>
<dbReference type="GO" id="GO:0016020">
    <property type="term" value="C:membrane"/>
    <property type="evidence" value="ECO:0007669"/>
    <property type="project" value="UniProtKB-SubCell"/>
</dbReference>
<sequence>PIIVGFTSGIAVTIFTTQIADIFGLSFGGEKLPGDFIGKWIMYFNHFDTINWWNTIVSIASIIIIAMTPKFSKKIPGSLIAIIAITLLVYVLKTYVGVDSIDTIGDRFSIKAQLPGAEVPTLNWEAMKGLLPAAITIAVLGAIESLLSATVADGVIGDKHDSNTELIAQGTANIITPLFGGIPATGAIARTMTNINNGGKSPVAGIIHAVVLFLILLFLMPLAQYIPMACLAGVLVVVSYNMSEWRTFRALLRNPKSDITVLLITFFLTVIFDLTVAIEVGLVIACLLFMRRVAETTEISVITDEINPNEELDIAVNEESLIVPKGVEVYEINGPYFFGIANKFEEQMVQLGDRPKVRIIRMRKVPFIDSTGIHNLTNLCKMSKKERITIVLSGVNEKVHHVLEKSGFYELLGEENICENINVAIDRANQIIQK</sequence>
<keyword evidence="2 5" id="KW-0812">Transmembrane</keyword>
<comment type="subcellular location">
    <subcellularLocation>
        <location evidence="1">Membrane</location>
        <topology evidence="1">Multi-pass membrane protein</topology>
    </subcellularLocation>
</comment>
<dbReference type="Pfam" id="PF00916">
    <property type="entry name" value="Sulfate_transp"/>
    <property type="match status" value="1"/>
</dbReference>
<evidence type="ECO:0000256" key="3">
    <source>
        <dbReference type="ARBA" id="ARBA00022989"/>
    </source>
</evidence>
<organism evidence="7 8">
    <name type="scientific">Bacteroides graminisolvens</name>
    <dbReference type="NCBI Taxonomy" id="477666"/>
    <lineage>
        <taxon>Bacteria</taxon>
        <taxon>Pseudomonadati</taxon>
        <taxon>Bacteroidota</taxon>
        <taxon>Bacteroidia</taxon>
        <taxon>Bacteroidales</taxon>
        <taxon>Bacteroidaceae</taxon>
        <taxon>Bacteroides</taxon>
    </lineage>
</organism>
<dbReference type="GO" id="GO:0055085">
    <property type="term" value="P:transmembrane transport"/>
    <property type="evidence" value="ECO:0007669"/>
    <property type="project" value="InterPro"/>
</dbReference>
<comment type="caution">
    <text evidence="7">The sequence shown here is derived from an EMBL/GenBank/DDBJ whole genome shotgun (WGS) entry which is preliminary data.</text>
</comment>
<evidence type="ECO:0000259" key="6">
    <source>
        <dbReference type="PROSITE" id="PS50801"/>
    </source>
</evidence>
<dbReference type="PANTHER" id="PTHR11814">
    <property type="entry name" value="SULFATE TRANSPORTER"/>
    <property type="match status" value="1"/>
</dbReference>
<feature type="transmembrane region" description="Helical" evidence="5">
    <location>
        <begin position="50"/>
        <end position="67"/>
    </location>
</feature>
<dbReference type="Proteomes" id="UP000263098">
    <property type="component" value="Unassembled WGS sequence"/>
</dbReference>
<evidence type="ECO:0000313" key="8">
    <source>
        <dbReference type="Proteomes" id="UP000263098"/>
    </source>
</evidence>
<feature type="transmembrane region" description="Helical" evidence="5">
    <location>
        <begin position="225"/>
        <end position="242"/>
    </location>
</feature>
<protein>
    <submittedName>
        <fullName evidence="7">Sodium-independent anion transporter</fullName>
    </submittedName>
</protein>
<evidence type="ECO:0000256" key="2">
    <source>
        <dbReference type="ARBA" id="ARBA00022692"/>
    </source>
</evidence>
<reference evidence="7 8" key="1">
    <citation type="journal article" date="2018" name="Nat. Biotechnol.">
        <title>A standardized bacterial taxonomy based on genome phylogeny substantially revises the tree of life.</title>
        <authorList>
            <person name="Parks D.H."/>
            <person name="Chuvochina M."/>
            <person name="Waite D.W."/>
            <person name="Rinke C."/>
            <person name="Skarshewski A."/>
            <person name="Chaumeil P.A."/>
            <person name="Hugenholtz P."/>
        </authorList>
    </citation>
    <scope>NUCLEOTIDE SEQUENCE [LARGE SCALE GENOMIC DNA]</scope>
    <source>
        <strain evidence="7">UBA9667</strain>
    </source>
</reference>
<dbReference type="InterPro" id="IPR011547">
    <property type="entry name" value="SLC26A/SulP_dom"/>
</dbReference>
<feature type="transmembrane region" description="Helical" evidence="5">
    <location>
        <begin position="130"/>
        <end position="152"/>
    </location>
</feature>
<feature type="transmembrane region" description="Helical" evidence="5">
    <location>
        <begin position="262"/>
        <end position="290"/>
    </location>
</feature>
<dbReference type="PROSITE" id="PS50801">
    <property type="entry name" value="STAS"/>
    <property type="match status" value="1"/>
</dbReference>
<feature type="domain" description="STAS" evidence="6">
    <location>
        <begin position="317"/>
        <end position="428"/>
    </location>
</feature>
<keyword evidence="3 5" id="KW-1133">Transmembrane helix</keyword>
<feature type="non-terminal residue" evidence="7">
    <location>
        <position position="1"/>
    </location>
</feature>
<feature type="transmembrane region" description="Helical" evidence="5">
    <location>
        <begin position="202"/>
        <end position="219"/>
    </location>
</feature>
<dbReference type="CDD" id="cd07042">
    <property type="entry name" value="STAS_SulP_like_sulfate_transporter"/>
    <property type="match status" value="1"/>
</dbReference>
<accession>A0A3D2SGI0</accession>
<dbReference type="Gene3D" id="3.30.750.24">
    <property type="entry name" value="STAS domain"/>
    <property type="match status" value="1"/>
</dbReference>
<dbReference type="InterPro" id="IPR036513">
    <property type="entry name" value="STAS_dom_sf"/>
</dbReference>